<feature type="region of interest" description="Disordered" evidence="1">
    <location>
        <begin position="177"/>
        <end position="252"/>
    </location>
</feature>
<gene>
    <name evidence="2" type="ORF">I316_04539</name>
</gene>
<feature type="compositionally biased region" description="Low complexity" evidence="1">
    <location>
        <begin position="41"/>
        <end position="57"/>
    </location>
</feature>
<keyword evidence="3" id="KW-1185">Reference proteome</keyword>
<dbReference type="Proteomes" id="UP000092666">
    <property type="component" value="Unassembled WGS sequence"/>
</dbReference>
<dbReference type="AlphaFoldDB" id="A0A1B9GS61"/>
<feature type="compositionally biased region" description="Basic and acidic residues" evidence="1">
    <location>
        <begin position="58"/>
        <end position="81"/>
    </location>
</feature>
<feature type="region of interest" description="Disordered" evidence="1">
    <location>
        <begin position="1"/>
        <end position="165"/>
    </location>
</feature>
<reference evidence="2 3" key="1">
    <citation type="submission" date="2013-07" db="EMBL/GenBank/DDBJ databases">
        <title>The Genome Sequence of Cryptococcus heveanensis BCC8398.</title>
        <authorList>
            <consortium name="The Broad Institute Genome Sequencing Platform"/>
            <person name="Cuomo C."/>
            <person name="Litvintseva A."/>
            <person name="Chen Y."/>
            <person name="Heitman J."/>
            <person name="Sun S."/>
            <person name="Springer D."/>
            <person name="Dromer F."/>
            <person name="Young S.K."/>
            <person name="Zeng Q."/>
            <person name="Gargeya S."/>
            <person name="Fitzgerald M."/>
            <person name="Abouelleil A."/>
            <person name="Alvarado L."/>
            <person name="Berlin A.M."/>
            <person name="Chapman S.B."/>
            <person name="Dewar J."/>
            <person name="Goldberg J."/>
            <person name="Griggs A."/>
            <person name="Gujja S."/>
            <person name="Hansen M."/>
            <person name="Howarth C."/>
            <person name="Imamovic A."/>
            <person name="Larimer J."/>
            <person name="McCowan C."/>
            <person name="Murphy C."/>
            <person name="Pearson M."/>
            <person name="Priest M."/>
            <person name="Roberts A."/>
            <person name="Saif S."/>
            <person name="Shea T."/>
            <person name="Sykes S."/>
            <person name="Wortman J."/>
            <person name="Nusbaum C."/>
            <person name="Birren B."/>
        </authorList>
    </citation>
    <scope>NUCLEOTIDE SEQUENCE [LARGE SCALE GENOMIC DNA]</scope>
    <source>
        <strain evidence="2 3">BCC8398</strain>
    </source>
</reference>
<proteinExistence type="predicted"/>
<dbReference type="EMBL" id="KI669503">
    <property type="protein sequence ID" value="OCF33827.1"/>
    <property type="molecule type" value="Genomic_DNA"/>
</dbReference>
<feature type="region of interest" description="Disordered" evidence="1">
    <location>
        <begin position="429"/>
        <end position="578"/>
    </location>
</feature>
<accession>A0A1B9GS61</accession>
<feature type="compositionally biased region" description="Acidic residues" evidence="1">
    <location>
        <begin position="116"/>
        <end position="137"/>
    </location>
</feature>
<reference evidence="3" key="2">
    <citation type="submission" date="2013-12" db="EMBL/GenBank/DDBJ databases">
        <title>Evolution of pathogenesis and genome organization in the Tremellales.</title>
        <authorList>
            <person name="Cuomo C."/>
            <person name="Litvintseva A."/>
            <person name="Heitman J."/>
            <person name="Chen Y."/>
            <person name="Sun S."/>
            <person name="Springer D."/>
            <person name="Dromer F."/>
            <person name="Young S."/>
            <person name="Zeng Q."/>
            <person name="Chapman S."/>
            <person name="Gujja S."/>
            <person name="Saif S."/>
            <person name="Birren B."/>
        </authorList>
    </citation>
    <scope>NUCLEOTIDE SEQUENCE [LARGE SCALE GENOMIC DNA]</scope>
    <source>
        <strain evidence="3">BCC8398</strain>
    </source>
</reference>
<dbReference type="STRING" id="1296120.A0A1B9GS61"/>
<evidence type="ECO:0000313" key="3">
    <source>
        <dbReference type="Proteomes" id="UP000092666"/>
    </source>
</evidence>
<organism evidence="2 3">
    <name type="scientific">Kwoniella heveanensis BCC8398</name>
    <dbReference type="NCBI Taxonomy" id="1296120"/>
    <lineage>
        <taxon>Eukaryota</taxon>
        <taxon>Fungi</taxon>
        <taxon>Dikarya</taxon>
        <taxon>Basidiomycota</taxon>
        <taxon>Agaricomycotina</taxon>
        <taxon>Tremellomycetes</taxon>
        <taxon>Tremellales</taxon>
        <taxon>Cryptococcaceae</taxon>
        <taxon>Kwoniella</taxon>
    </lineage>
</organism>
<feature type="compositionally biased region" description="Low complexity" evidence="1">
    <location>
        <begin position="10"/>
        <end position="27"/>
    </location>
</feature>
<feature type="compositionally biased region" description="Basic residues" evidence="1">
    <location>
        <begin position="448"/>
        <end position="457"/>
    </location>
</feature>
<dbReference type="OrthoDB" id="20886at2759"/>
<sequence>MSTVPEPIASSSRPQRSTRTTASYASSPLDDTASPSPPSRSAPISTRSRRSFSSSLSHPERSPDKRSNSSRESRRGKERSPIKGAGPPDDAALGLILGDATSSSGDAANESVQLNEEGEEEVAEGDGEIEILDDAELELASIDSHKDSDYTPTRNRMISPDKAKLTESNKKVIRLIFGKKRKADEEGDNADESEKEDDPLEQEEPTGIEAEVPAIEKFQSQKTARAVEGARGDAPRRMPRKKRKWLKKGEVDPDDPVAVARQKERHRMIDEAIESLDKQEEMLLASSHPQLMWLWDELERRKDIQLTWLDARHDATIGDLEKLRDHEKKVTMANFKVKREELAVNMVADNRHAMERIFAERTMLKRNPANRPNLRGGRGAGGWPIAATDLLSNGGLRTIDIEVDSELRSRRDISRDIKPLEYTEIQSDLAKLGLPRDPSRTRSASPRASRHTSASHHRTADGRKSTAHSRQQDPVVAALPTKQPSAQFHPPSAWETATAPRPLSKPAVARAPTPESRPVPFPAERAAYNQSRHETPDTAQDHRQHPSQSHNVSNRRDRLPGVASVKPLPHPSGRSDPVEYHLQSSMVFPGATFGSRQPILGSDQLPSFYRPHPRGAPVPPLGVPPQA</sequence>
<feature type="compositionally biased region" description="Basic residues" evidence="1">
    <location>
        <begin position="237"/>
        <end position="246"/>
    </location>
</feature>
<protein>
    <submittedName>
        <fullName evidence="2">Uncharacterized protein</fullName>
    </submittedName>
</protein>
<feature type="region of interest" description="Disordered" evidence="1">
    <location>
        <begin position="590"/>
        <end position="627"/>
    </location>
</feature>
<evidence type="ECO:0000256" key="1">
    <source>
        <dbReference type="SAM" id="MobiDB-lite"/>
    </source>
</evidence>
<evidence type="ECO:0000313" key="2">
    <source>
        <dbReference type="EMBL" id="OCF33827.1"/>
    </source>
</evidence>
<name>A0A1B9GS61_9TREE</name>
<feature type="compositionally biased region" description="Acidic residues" evidence="1">
    <location>
        <begin position="185"/>
        <end position="206"/>
    </location>
</feature>
<feature type="compositionally biased region" description="Pro residues" evidence="1">
    <location>
        <begin position="614"/>
        <end position="627"/>
    </location>
</feature>
<feature type="compositionally biased region" description="Polar residues" evidence="1">
    <location>
        <begin position="100"/>
        <end position="114"/>
    </location>
</feature>
<feature type="compositionally biased region" description="Basic and acidic residues" evidence="1">
    <location>
        <begin position="531"/>
        <end position="544"/>
    </location>
</feature>